<evidence type="ECO:0000259" key="4">
    <source>
        <dbReference type="PROSITE" id="PS51000"/>
    </source>
</evidence>
<keyword evidence="1" id="KW-0805">Transcription regulation</keyword>
<dbReference type="OrthoDB" id="9797223at2"/>
<dbReference type="InterPro" id="IPR037171">
    <property type="entry name" value="NagB/RpiA_transferase-like"/>
</dbReference>
<dbReference type="AlphaFoldDB" id="A0A1T4MTI7"/>
<dbReference type="SMART" id="SM00420">
    <property type="entry name" value="HTH_DEOR"/>
    <property type="match status" value="1"/>
</dbReference>
<dbReference type="PANTHER" id="PTHR30363">
    <property type="entry name" value="HTH-TYPE TRANSCRIPTIONAL REGULATOR SRLR-RELATED"/>
    <property type="match status" value="1"/>
</dbReference>
<name>A0A1T4MTI7_9FUSO</name>
<dbReference type="SUPFAM" id="SSF100950">
    <property type="entry name" value="NagB/RpiA/CoA transferase-like"/>
    <property type="match status" value="1"/>
</dbReference>
<organism evidence="5 6">
    <name type="scientific">Cetobacterium ceti</name>
    <dbReference type="NCBI Taxonomy" id="180163"/>
    <lineage>
        <taxon>Bacteria</taxon>
        <taxon>Fusobacteriati</taxon>
        <taxon>Fusobacteriota</taxon>
        <taxon>Fusobacteriia</taxon>
        <taxon>Fusobacteriales</taxon>
        <taxon>Fusobacteriaceae</taxon>
        <taxon>Cetobacterium</taxon>
    </lineage>
</organism>
<dbReference type="EMBL" id="FUWX01000009">
    <property type="protein sequence ID" value="SJZ70283.1"/>
    <property type="molecule type" value="Genomic_DNA"/>
</dbReference>
<keyword evidence="6" id="KW-1185">Reference proteome</keyword>
<dbReference type="InterPro" id="IPR018356">
    <property type="entry name" value="Tscrpt_reg_HTH_DeoR_CS"/>
</dbReference>
<gene>
    <name evidence="5" type="ORF">SAMN02745174_01317</name>
</gene>
<reference evidence="5 6" key="1">
    <citation type="submission" date="2017-02" db="EMBL/GenBank/DDBJ databases">
        <authorList>
            <person name="Peterson S.W."/>
        </authorList>
    </citation>
    <scope>NUCLEOTIDE SEQUENCE [LARGE SCALE GENOMIC DNA]</scope>
    <source>
        <strain evidence="5 6">ATCC 700028</strain>
    </source>
</reference>
<dbReference type="Gene3D" id="3.40.50.1360">
    <property type="match status" value="1"/>
</dbReference>
<evidence type="ECO:0000313" key="5">
    <source>
        <dbReference type="EMBL" id="SJZ70283.1"/>
    </source>
</evidence>
<evidence type="ECO:0000313" key="6">
    <source>
        <dbReference type="Proteomes" id="UP000191153"/>
    </source>
</evidence>
<dbReference type="GO" id="GO:0003677">
    <property type="term" value="F:DNA binding"/>
    <property type="evidence" value="ECO:0007669"/>
    <property type="project" value="UniProtKB-KW"/>
</dbReference>
<feature type="domain" description="HTH deoR-type" evidence="4">
    <location>
        <begin position="3"/>
        <end position="58"/>
    </location>
</feature>
<keyword evidence="3" id="KW-0804">Transcription</keyword>
<dbReference type="RefSeq" id="WP_078693814.1">
    <property type="nucleotide sequence ID" value="NZ_FUWX01000009.1"/>
</dbReference>
<protein>
    <submittedName>
        <fullName evidence="5">Transcriptional regulator, DeoR family</fullName>
    </submittedName>
</protein>
<dbReference type="PRINTS" id="PR00037">
    <property type="entry name" value="HTHLACR"/>
</dbReference>
<dbReference type="Pfam" id="PF08220">
    <property type="entry name" value="HTH_DeoR"/>
    <property type="match status" value="1"/>
</dbReference>
<dbReference type="InterPro" id="IPR014036">
    <property type="entry name" value="DeoR-like_C"/>
</dbReference>
<dbReference type="SMART" id="SM01134">
    <property type="entry name" value="DeoRC"/>
    <property type="match status" value="1"/>
</dbReference>
<accession>A0A1T4MTI7</accession>
<evidence type="ECO:0000256" key="3">
    <source>
        <dbReference type="ARBA" id="ARBA00023163"/>
    </source>
</evidence>
<dbReference type="InterPro" id="IPR001034">
    <property type="entry name" value="DeoR_HTH"/>
</dbReference>
<dbReference type="GO" id="GO:0003700">
    <property type="term" value="F:DNA-binding transcription factor activity"/>
    <property type="evidence" value="ECO:0007669"/>
    <property type="project" value="InterPro"/>
</dbReference>
<dbReference type="SUPFAM" id="SSF46785">
    <property type="entry name" value="Winged helix' DNA-binding domain"/>
    <property type="match status" value="1"/>
</dbReference>
<dbReference type="PROSITE" id="PS51000">
    <property type="entry name" value="HTH_DEOR_2"/>
    <property type="match status" value="1"/>
</dbReference>
<proteinExistence type="predicted"/>
<sequence>MLTFERHKTILELLNNKKNITIQELIKVLNVSEATIRRDLTLLEKKQKLKRVHGGAILINNQKQSVTEDWDISSRNKLFKDEKEIIAKKASTFIENNSTIYLDAGTTTFLLIKYLKNKNVKVVTNGLNFINELEKYNIETYLLGGKIKSKTSCTVGYFAQENLKNFQFDYVFLGANTFNLKGFTTPDPEEALLKKESINLGTNIFFLCDHSKIDQKGFIVFASLSEGTLITDETPSEEYFEETNVEVAEK</sequence>
<evidence type="ECO:0000256" key="2">
    <source>
        <dbReference type="ARBA" id="ARBA00023125"/>
    </source>
</evidence>
<dbReference type="PROSITE" id="PS00894">
    <property type="entry name" value="HTH_DEOR_1"/>
    <property type="match status" value="1"/>
</dbReference>
<evidence type="ECO:0000256" key="1">
    <source>
        <dbReference type="ARBA" id="ARBA00023015"/>
    </source>
</evidence>
<dbReference type="Proteomes" id="UP000191153">
    <property type="component" value="Unassembled WGS sequence"/>
</dbReference>
<dbReference type="STRING" id="180163.SAMN02745174_01317"/>
<dbReference type="Pfam" id="PF00455">
    <property type="entry name" value="DeoRC"/>
    <property type="match status" value="1"/>
</dbReference>
<dbReference type="PANTHER" id="PTHR30363:SF56">
    <property type="entry name" value="TRANSCRIPTIONAL REGULATOR, DEOR FAMILY"/>
    <property type="match status" value="1"/>
</dbReference>
<dbReference type="InterPro" id="IPR036390">
    <property type="entry name" value="WH_DNA-bd_sf"/>
</dbReference>
<dbReference type="InterPro" id="IPR036388">
    <property type="entry name" value="WH-like_DNA-bd_sf"/>
</dbReference>
<keyword evidence="2" id="KW-0238">DNA-binding</keyword>
<dbReference type="Gene3D" id="1.10.10.10">
    <property type="entry name" value="Winged helix-like DNA-binding domain superfamily/Winged helix DNA-binding domain"/>
    <property type="match status" value="1"/>
</dbReference>
<dbReference type="InterPro" id="IPR050313">
    <property type="entry name" value="Carb_Metab_HTH_regulators"/>
</dbReference>